<accession>A0A1C4UR63</accession>
<evidence type="ECO:0008006" key="4">
    <source>
        <dbReference type="Google" id="ProtNLM"/>
    </source>
</evidence>
<dbReference type="InParanoid" id="A0A1C4UR63"/>
<dbReference type="Proteomes" id="UP000198253">
    <property type="component" value="Chromosome I"/>
</dbReference>
<dbReference type="EMBL" id="LT607413">
    <property type="protein sequence ID" value="SCE74121.1"/>
    <property type="molecule type" value="Genomic_DNA"/>
</dbReference>
<dbReference type="OrthoDB" id="3387554at2"/>
<name>A0A1C4UR63_MICEC</name>
<sequence length="325" mass="35095">MSRHEPDLVAVRELPPGRREPTAESVARTWHAISRHRVAVHPVRRTRWLAPVAAAATVVALAVGGAVVLAPGRPTPVPAAPNPQEVMARLIEQAGHVPAEPVPPGMLLYRRSEGPEGWQEVRETWFDGQTALPLRLRVDGVDRPVDAPYPPGSTAEENRRVAAAGGSWYFPTPRWLADLPTDPAVLRARLDEEIGSYTGPGPVDPEAHLTNHLLTTFATAEPRLSPQARVAFYEVIADLDGLVAREVVVDGHRYQAVGQREPAGELLTALLFDPASGRVVGEYHEYAERGARVPSTPARFPPGTAGASSYLLWTFAVVPGTDQPG</sequence>
<dbReference type="RefSeq" id="WP_088980224.1">
    <property type="nucleotide sequence ID" value="NZ_LT607413.1"/>
</dbReference>
<keyword evidence="1" id="KW-0812">Transmembrane</keyword>
<keyword evidence="1" id="KW-0472">Membrane</keyword>
<feature type="transmembrane region" description="Helical" evidence="1">
    <location>
        <begin position="48"/>
        <end position="70"/>
    </location>
</feature>
<evidence type="ECO:0000313" key="3">
    <source>
        <dbReference type="Proteomes" id="UP000198253"/>
    </source>
</evidence>
<keyword evidence="3" id="KW-1185">Reference proteome</keyword>
<protein>
    <recommendedName>
        <fullName evidence="4">CU044_5270 family protein</fullName>
    </recommendedName>
</protein>
<dbReference type="AlphaFoldDB" id="A0A1C4UR63"/>
<gene>
    <name evidence="2" type="ORF">GA0070618_0566</name>
</gene>
<reference evidence="3" key="1">
    <citation type="submission" date="2016-06" db="EMBL/GenBank/DDBJ databases">
        <authorList>
            <person name="Varghese N."/>
            <person name="Submissions Spin"/>
        </authorList>
    </citation>
    <scope>NUCLEOTIDE SEQUENCE [LARGE SCALE GENOMIC DNA]</scope>
    <source>
        <strain evidence="3">DSM 43816</strain>
    </source>
</reference>
<keyword evidence="1" id="KW-1133">Transmembrane helix</keyword>
<organism evidence="2 3">
    <name type="scientific">Micromonospora echinospora</name>
    <name type="common">Micromonospora purpurea</name>
    <dbReference type="NCBI Taxonomy" id="1877"/>
    <lineage>
        <taxon>Bacteria</taxon>
        <taxon>Bacillati</taxon>
        <taxon>Actinomycetota</taxon>
        <taxon>Actinomycetes</taxon>
        <taxon>Micromonosporales</taxon>
        <taxon>Micromonosporaceae</taxon>
        <taxon>Micromonospora</taxon>
    </lineage>
</organism>
<evidence type="ECO:0000256" key="1">
    <source>
        <dbReference type="SAM" id="Phobius"/>
    </source>
</evidence>
<proteinExistence type="predicted"/>
<evidence type="ECO:0000313" key="2">
    <source>
        <dbReference type="EMBL" id="SCE74121.1"/>
    </source>
</evidence>